<proteinExistence type="inferred from homology"/>
<accession>A0ABP0EZ23</accession>
<organism evidence="11 12">
    <name type="scientific">Clavelina lepadiformis</name>
    <name type="common">Light-bulb sea squirt</name>
    <name type="synonym">Ascidia lepadiformis</name>
    <dbReference type="NCBI Taxonomy" id="159417"/>
    <lineage>
        <taxon>Eukaryota</taxon>
        <taxon>Metazoa</taxon>
        <taxon>Chordata</taxon>
        <taxon>Tunicata</taxon>
        <taxon>Ascidiacea</taxon>
        <taxon>Aplousobranchia</taxon>
        <taxon>Clavelinidae</taxon>
        <taxon>Clavelina</taxon>
    </lineage>
</organism>
<comment type="caution">
    <text evidence="11">The sequence shown here is derived from an EMBL/GenBank/DDBJ whole genome shotgun (WGS) entry which is preliminary data.</text>
</comment>
<dbReference type="EMBL" id="CAWYQH010000001">
    <property type="protein sequence ID" value="CAK8671419.1"/>
    <property type="molecule type" value="Genomic_DNA"/>
</dbReference>
<dbReference type="Proteomes" id="UP001642483">
    <property type="component" value="Unassembled WGS sequence"/>
</dbReference>
<comment type="function">
    <text evidence="8">Lysosomal thiol reductase that can reduce protein disulfide bonds. May facilitate the complete unfolding of proteins destined for lysosomal degradation. Plays an important role in antigen processing. Facilitates the generation of MHC class II-restricted epitodes from disulfide bond-containing antigen by the endocytic reduction of disulfide bonds. Also facilitates MHC class I-restricted recognition of exogenous antigens containing disulfide bonds by CD8+ T-cells or crosspresentation.</text>
</comment>
<evidence type="ECO:0000256" key="5">
    <source>
        <dbReference type="ARBA" id="ARBA00022729"/>
    </source>
</evidence>
<dbReference type="InterPro" id="IPR004911">
    <property type="entry name" value="Interferon-induced_GILT"/>
</dbReference>
<evidence type="ECO:0000256" key="9">
    <source>
        <dbReference type="SAM" id="SignalP"/>
    </source>
</evidence>
<evidence type="ECO:0000259" key="10">
    <source>
        <dbReference type="PROSITE" id="PS51110"/>
    </source>
</evidence>
<dbReference type="InterPro" id="IPR003119">
    <property type="entry name" value="SAP_A"/>
</dbReference>
<feature type="chain" id="PRO_5045473872" description="Saposin A-type domain-containing protein" evidence="9">
    <location>
        <begin position="23"/>
        <end position="258"/>
    </location>
</feature>
<name>A0ABP0EZ23_CLALP</name>
<evidence type="ECO:0000256" key="4">
    <source>
        <dbReference type="ARBA" id="ARBA00022525"/>
    </source>
</evidence>
<dbReference type="PANTHER" id="PTHR13234:SF8">
    <property type="entry name" value="GAMMA-INTERFERON-INDUCIBLE LYSOSOMAL THIOL REDUCTASE"/>
    <property type="match status" value="1"/>
</dbReference>
<evidence type="ECO:0000256" key="7">
    <source>
        <dbReference type="ARBA" id="ARBA00023180"/>
    </source>
</evidence>
<evidence type="ECO:0000256" key="2">
    <source>
        <dbReference type="ARBA" id="ARBA00005679"/>
    </source>
</evidence>
<reference evidence="11 12" key="1">
    <citation type="submission" date="2024-02" db="EMBL/GenBank/DDBJ databases">
        <authorList>
            <person name="Daric V."/>
            <person name="Darras S."/>
        </authorList>
    </citation>
    <scope>NUCLEOTIDE SEQUENCE [LARGE SCALE GENOMIC DNA]</scope>
</reference>
<dbReference type="PANTHER" id="PTHR13234">
    <property type="entry name" value="GAMMA-INTERFERON INDUCIBLE LYSOSOMAL THIOL REDUCTASE GILT"/>
    <property type="match status" value="1"/>
</dbReference>
<evidence type="ECO:0000256" key="6">
    <source>
        <dbReference type="ARBA" id="ARBA00023157"/>
    </source>
</evidence>
<comment type="subunit">
    <text evidence="3">Dimer; disulfide-linked.</text>
</comment>
<evidence type="ECO:0000313" key="11">
    <source>
        <dbReference type="EMBL" id="CAK8671419.1"/>
    </source>
</evidence>
<protein>
    <recommendedName>
        <fullName evidence="10">Saposin A-type domain-containing protein</fullName>
    </recommendedName>
</protein>
<keyword evidence="6" id="KW-1015">Disulfide bond</keyword>
<keyword evidence="12" id="KW-1185">Reference proteome</keyword>
<comment type="similarity">
    <text evidence="2">Belongs to the GILT family.</text>
</comment>
<feature type="domain" description="Saposin A-type" evidence="10">
    <location>
        <begin position="16"/>
        <end position="56"/>
    </location>
</feature>
<evidence type="ECO:0000256" key="8">
    <source>
        <dbReference type="ARBA" id="ARBA00059163"/>
    </source>
</evidence>
<sequence>MFAKFFSLVVLVGFLSLEQANSCGIAPRFWCDSVEIARKCGVLAECSSRLKQGNDKLNGTSPVRVSVYFESYCPDSINFITTVLYPTWEKLHSTGIIHLMLIPYGKAHYVHHRNDTYTFTCQHGEKECIGNKIENCVIREARFITTKYLPVVQCMESAPDPNSAAEECCMKQGFDWEKINNCAEGPEGSKLLHQAGVATERLEPKLNFVPWIVINGMHTDEMQAAALKDLTSVVCETYQGVKPAECHSAHKIKFISHA</sequence>
<gene>
    <name evidence="11" type="ORF">CVLEPA_LOCUS484</name>
</gene>
<keyword evidence="4" id="KW-0964">Secreted</keyword>
<evidence type="ECO:0000313" key="12">
    <source>
        <dbReference type="Proteomes" id="UP001642483"/>
    </source>
</evidence>
<evidence type="ECO:0000256" key="3">
    <source>
        <dbReference type="ARBA" id="ARBA00011615"/>
    </source>
</evidence>
<dbReference type="PROSITE" id="PS51110">
    <property type="entry name" value="SAP_A"/>
    <property type="match status" value="1"/>
</dbReference>
<comment type="subcellular location">
    <subcellularLocation>
        <location evidence="1">Secreted</location>
    </subcellularLocation>
</comment>
<feature type="signal peptide" evidence="9">
    <location>
        <begin position="1"/>
        <end position="22"/>
    </location>
</feature>
<dbReference type="Pfam" id="PF03227">
    <property type="entry name" value="GILT"/>
    <property type="match status" value="1"/>
</dbReference>
<evidence type="ECO:0000256" key="1">
    <source>
        <dbReference type="ARBA" id="ARBA00004613"/>
    </source>
</evidence>
<keyword evidence="7" id="KW-0325">Glycoprotein</keyword>
<keyword evidence="5 9" id="KW-0732">Signal</keyword>